<evidence type="ECO:0000313" key="1">
    <source>
        <dbReference type="EMBL" id="MBP2031466.1"/>
    </source>
</evidence>
<accession>A0ABS4KPQ7</accession>
<organism evidence="1 2">
    <name type="scientific">Clostridium algifaecis</name>
    <dbReference type="NCBI Taxonomy" id="1472040"/>
    <lineage>
        <taxon>Bacteria</taxon>
        <taxon>Bacillati</taxon>
        <taxon>Bacillota</taxon>
        <taxon>Clostridia</taxon>
        <taxon>Eubacteriales</taxon>
        <taxon>Clostridiaceae</taxon>
        <taxon>Clostridium</taxon>
    </lineage>
</organism>
<gene>
    <name evidence="1" type="ORF">J2Z42_000131</name>
</gene>
<comment type="caution">
    <text evidence="1">The sequence shown here is derived from an EMBL/GenBank/DDBJ whole genome shotgun (WGS) entry which is preliminary data.</text>
</comment>
<dbReference type="NCBIfam" id="NF045650">
    <property type="entry name" value="CD1247_Nterm"/>
    <property type="match status" value="1"/>
</dbReference>
<proteinExistence type="predicted"/>
<dbReference type="RefSeq" id="WP_209700432.1">
    <property type="nucleotide sequence ID" value="NZ_JAGGLM010000001.1"/>
</dbReference>
<dbReference type="EMBL" id="JAGGLM010000001">
    <property type="protein sequence ID" value="MBP2031466.1"/>
    <property type="molecule type" value="Genomic_DNA"/>
</dbReference>
<protein>
    <submittedName>
        <fullName evidence="1">Uncharacterized protein YbaR (Trm112 family)</fullName>
    </submittedName>
</protein>
<sequence>MNSNISSRIAYVNGLVSGLEINKDSKEGKVLLEIIKILYDLSEKVSDLSEAQKHMHRHIDAVDEDLADLTDSILYDDYESLEDEENNFEEIKCPNCHDLVYVDKDMMGQKEEIICPNCKGKISLLLKKEDENK</sequence>
<keyword evidence="2" id="KW-1185">Reference proteome</keyword>
<dbReference type="InterPro" id="IPR054688">
    <property type="entry name" value="CD1247_N"/>
</dbReference>
<dbReference type="Proteomes" id="UP001519307">
    <property type="component" value="Unassembled WGS sequence"/>
</dbReference>
<reference evidence="1 2" key="1">
    <citation type="submission" date="2021-03" db="EMBL/GenBank/DDBJ databases">
        <title>Genomic Encyclopedia of Type Strains, Phase IV (KMG-IV): sequencing the most valuable type-strain genomes for metagenomic binning, comparative biology and taxonomic classification.</title>
        <authorList>
            <person name="Goeker M."/>
        </authorList>
    </citation>
    <scope>NUCLEOTIDE SEQUENCE [LARGE SCALE GENOMIC DNA]</scope>
    <source>
        <strain evidence="1 2">DSM 28783</strain>
    </source>
</reference>
<name>A0ABS4KPQ7_9CLOT</name>
<evidence type="ECO:0000313" key="2">
    <source>
        <dbReference type="Proteomes" id="UP001519307"/>
    </source>
</evidence>